<dbReference type="RefSeq" id="WP_402069633.1">
    <property type="nucleotide sequence ID" value="NZ_JBIVGG010000001.1"/>
</dbReference>
<feature type="region of interest" description="Disordered" evidence="4">
    <location>
        <begin position="964"/>
        <end position="1005"/>
    </location>
</feature>
<keyword evidence="1 3" id="KW-0547">Nucleotide-binding</keyword>
<dbReference type="Pfam" id="PF17862">
    <property type="entry name" value="AAA_lid_3"/>
    <property type="match status" value="1"/>
</dbReference>
<dbReference type="InterPro" id="IPR003593">
    <property type="entry name" value="AAA+_ATPase"/>
</dbReference>
<protein>
    <submittedName>
        <fullName evidence="6">AAA family ATPase</fullName>
    </submittedName>
</protein>
<feature type="compositionally biased region" description="Basic and acidic residues" evidence="4">
    <location>
        <begin position="967"/>
        <end position="976"/>
    </location>
</feature>
<comment type="similarity">
    <text evidence="3">Belongs to the AAA ATPase family.</text>
</comment>
<dbReference type="PANTHER" id="PTHR23077">
    <property type="entry name" value="AAA-FAMILY ATPASE"/>
    <property type="match status" value="1"/>
</dbReference>
<evidence type="ECO:0000313" key="7">
    <source>
        <dbReference type="Proteomes" id="UP001617511"/>
    </source>
</evidence>
<dbReference type="InterPro" id="IPR043504">
    <property type="entry name" value="Peptidase_S1_PA_chymotrypsin"/>
</dbReference>
<sequence length="1419" mass="151737">MNAQVVEVSAESSCGLHYGTGFAVSARLVLTARHVVADADRISVRALGDDAVRSCRRVWTGEGTDAALLEVPYGDLTREDVRLGGLAAFDEAVCRAVGFPRFQVDQAVGNDTEQVTGTITPGTGAVSGRWQMKVTGDVPPSRWEGLSGAAVFTGGVLIGLVTEALCAFTPSRLRVEPLARVIAEPGFADAWRRVAGSAPPVLEAADLTSLVTTRDVVPHIGSPGALLRAEVGAVRFSGRESELDRLRRWCEGDGLRVHLVTGPAGAGKSRLALRLAAERRAAGEYAGTLRAPLPATGLERLARLTRPVLCVVDYAETRQEELAALVSALRDRSEGASLRLLLLARTDRDWYERLRTELGLPAPDPIRLGHHTGPATTHGTAFAEAAHDLAAAVRRLPEAWPIGDPAMLRPPPNAAESPLALQAAALVGLLQTGASAVPVPEGTSVWEVLLCHERLYWDRAARSRELGVSPELRSELVAAAALCEPRRLAEARRLAADVLHAADPLEPRPRLVADWLRDLYPGADGAFWGGLRPDRLAEHAVMNTVVEEPDLLVRLLRNAPSRQADTALTLLSRAGAHRPESAPALQRLLTELPRLAPQAARTAASSEHPAPLVLAIEHLVERERLTVEDLWALEEAVPPGTVMLADIAVKVTGALVTTCARTAPESATHEDLTFVALLRHAQRLSGAGRETEALAAHTRALASAMEAARTAGALSADVVITATGLAQAYSDAGRHDDALHVTRTLTELVADETEDRDLAGRRVGMLLSFGARLAEAGQTSAALDVTDQAVSTARRLTGAPAADDLLCMALETRTRMLVIAGRPYEAVAAAREAVTARRAAAPAADRPDGHLAWCLRDLALALGAIGEHTEQLATLRESIGIHRELARDEHHRAALPEAWGELSHCLSRLGRHQEAVEAGAEQVALLRPLMSIAPERFRDDLCAALQKHAARLLDADRFTEARAASAEADRLRHEPTEPCPPLPEPQPLPELPPSPPETEAPAMPESPLDAAVDQLTALVTAQPDDAGLRLLIVQALVAAGRQGEALQHAQEAMRADPSSAAAREAMSAALLPRLPAAGETSQTPESSATVGRAAPPEAPERVRSATSQPAEGHGRVRTDTDAPADDVVEVRRSTVKLADVAGMADVKARLHTTFFAHLRNPEISRSYGQSVRGSLLLYGPPGCGKTYIAKAVAGELDVAFISVTLADTLDMWMGNSEKNIQAVFRTARRRNPCVLFLDEADAIGGKRSLNRHASGMRNVVTQLLTELDSIGSDNDGVFVLGASNHPWDIDDALLRPGRFDRTLFVAPPDAEAREAIIRAQLRSVPAADVDTGALASATENYSGADVTHLCRSAIEIAMQDALARGRIRGVTTADFHTALRDVRPSVGPWFESAKNVVAFAKQDDRYRDLITYLGRRKRR</sequence>
<keyword evidence="7" id="KW-1185">Reference proteome</keyword>
<dbReference type="PROSITE" id="PS00674">
    <property type="entry name" value="AAA"/>
    <property type="match status" value="1"/>
</dbReference>
<reference evidence="6 7" key="1">
    <citation type="submission" date="2024-10" db="EMBL/GenBank/DDBJ databases">
        <title>The Natural Products Discovery Center: Release of the First 8490 Sequenced Strains for Exploring Actinobacteria Biosynthetic Diversity.</title>
        <authorList>
            <person name="Kalkreuter E."/>
            <person name="Kautsar S.A."/>
            <person name="Yang D."/>
            <person name="Bader C.D."/>
            <person name="Teijaro C.N."/>
            <person name="Fluegel L."/>
            <person name="Davis C.M."/>
            <person name="Simpson J.R."/>
            <person name="Lauterbach L."/>
            <person name="Steele A.D."/>
            <person name="Gui C."/>
            <person name="Meng S."/>
            <person name="Li G."/>
            <person name="Viehrig K."/>
            <person name="Ye F."/>
            <person name="Su P."/>
            <person name="Kiefer A.F."/>
            <person name="Nichols A."/>
            <person name="Cepeda A.J."/>
            <person name="Yan W."/>
            <person name="Fan B."/>
            <person name="Jiang Y."/>
            <person name="Adhikari A."/>
            <person name="Zheng C.-J."/>
            <person name="Schuster L."/>
            <person name="Cowan T.M."/>
            <person name="Smanski M.J."/>
            <person name="Chevrette M.G."/>
            <person name="De Carvalho L.P.S."/>
            <person name="Shen B."/>
        </authorList>
    </citation>
    <scope>NUCLEOTIDE SEQUENCE [LARGE SCALE GENOMIC DNA]</scope>
    <source>
        <strain evidence="6 7">NPDC089932</strain>
    </source>
</reference>
<dbReference type="Pfam" id="PF00004">
    <property type="entry name" value="AAA"/>
    <property type="match status" value="1"/>
</dbReference>
<gene>
    <name evidence="6" type="ORF">ACIP2Z_02510</name>
</gene>
<evidence type="ECO:0000313" key="6">
    <source>
        <dbReference type="EMBL" id="MFJ4077807.1"/>
    </source>
</evidence>
<dbReference type="InterPro" id="IPR041569">
    <property type="entry name" value="AAA_lid_3"/>
</dbReference>
<dbReference type="PANTHER" id="PTHR23077:SF171">
    <property type="entry name" value="NUCLEAR VALOSIN-CONTAINING PROTEIN-LIKE"/>
    <property type="match status" value="1"/>
</dbReference>
<evidence type="ECO:0000256" key="2">
    <source>
        <dbReference type="ARBA" id="ARBA00022840"/>
    </source>
</evidence>
<keyword evidence="2 3" id="KW-0067">ATP-binding</keyword>
<dbReference type="Gene3D" id="3.40.50.300">
    <property type="entry name" value="P-loop containing nucleotide triphosphate hydrolases"/>
    <property type="match status" value="2"/>
</dbReference>
<dbReference type="InterPro" id="IPR011990">
    <property type="entry name" value="TPR-like_helical_dom_sf"/>
</dbReference>
<dbReference type="Gene3D" id="2.40.10.10">
    <property type="entry name" value="Trypsin-like serine proteases"/>
    <property type="match status" value="1"/>
</dbReference>
<dbReference type="SUPFAM" id="SSF48452">
    <property type="entry name" value="TPR-like"/>
    <property type="match status" value="2"/>
</dbReference>
<dbReference type="InterPro" id="IPR027417">
    <property type="entry name" value="P-loop_NTPase"/>
</dbReference>
<comment type="caution">
    <text evidence="6">The sequence shown here is derived from an EMBL/GenBank/DDBJ whole genome shotgun (WGS) entry which is preliminary data.</text>
</comment>
<evidence type="ECO:0000259" key="5">
    <source>
        <dbReference type="SMART" id="SM00382"/>
    </source>
</evidence>
<evidence type="ECO:0000256" key="1">
    <source>
        <dbReference type="ARBA" id="ARBA00022741"/>
    </source>
</evidence>
<dbReference type="Gene3D" id="1.25.40.10">
    <property type="entry name" value="Tetratricopeptide repeat domain"/>
    <property type="match status" value="2"/>
</dbReference>
<proteinExistence type="inferred from homology"/>
<dbReference type="Gene3D" id="1.10.8.60">
    <property type="match status" value="1"/>
</dbReference>
<dbReference type="SUPFAM" id="SSF50494">
    <property type="entry name" value="Trypsin-like serine proteases"/>
    <property type="match status" value="1"/>
</dbReference>
<feature type="region of interest" description="Disordered" evidence="4">
    <location>
        <begin position="1077"/>
        <end position="1123"/>
    </location>
</feature>
<dbReference type="Proteomes" id="UP001617511">
    <property type="component" value="Unassembled WGS sequence"/>
</dbReference>
<feature type="domain" description="AAA+ ATPase" evidence="5">
    <location>
        <begin position="1171"/>
        <end position="1309"/>
    </location>
</feature>
<feature type="compositionally biased region" description="Pro residues" evidence="4">
    <location>
        <begin position="977"/>
        <end position="998"/>
    </location>
</feature>
<evidence type="ECO:0000256" key="4">
    <source>
        <dbReference type="SAM" id="MobiDB-lite"/>
    </source>
</evidence>
<feature type="compositionally biased region" description="Polar residues" evidence="4">
    <location>
        <begin position="1079"/>
        <end position="1089"/>
    </location>
</feature>
<dbReference type="SUPFAM" id="SSF52540">
    <property type="entry name" value="P-loop containing nucleoside triphosphate hydrolases"/>
    <property type="match status" value="2"/>
</dbReference>
<dbReference type="InterPro" id="IPR003959">
    <property type="entry name" value="ATPase_AAA_core"/>
</dbReference>
<dbReference type="InterPro" id="IPR050168">
    <property type="entry name" value="AAA_ATPase_domain"/>
</dbReference>
<dbReference type="EMBL" id="JBIVGG010000001">
    <property type="protein sequence ID" value="MFJ4077807.1"/>
    <property type="molecule type" value="Genomic_DNA"/>
</dbReference>
<dbReference type="InterPro" id="IPR009003">
    <property type="entry name" value="Peptidase_S1_PA"/>
</dbReference>
<accession>A0ABW8F6Z9</accession>
<dbReference type="Pfam" id="PF13365">
    <property type="entry name" value="Trypsin_2"/>
    <property type="match status" value="1"/>
</dbReference>
<dbReference type="SMART" id="SM00382">
    <property type="entry name" value="AAA"/>
    <property type="match status" value="2"/>
</dbReference>
<dbReference type="InterPro" id="IPR003960">
    <property type="entry name" value="ATPase_AAA_CS"/>
</dbReference>
<evidence type="ECO:0000256" key="3">
    <source>
        <dbReference type="RuleBase" id="RU003651"/>
    </source>
</evidence>
<organism evidence="6 7">
    <name type="scientific">Streptomyces iakyrus</name>
    <dbReference type="NCBI Taxonomy" id="68219"/>
    <lineage>
        <taxon>Bacteria</taxon>
        <taxon>Bacillati</taxon>
        <taxon>Actinomycetota</taxon>
        <taxon>Actinomycetes</taxon>
        <taxon>Kitasatosporales</taxon>
        <taxon>Streptomycetaceae</taxon>
        <taxon>Streptomyces</taxon>
    </lineage>
</organism>
<feature type="domain" description="AAA+ ATPase" evidence="5">
    <location>
        <begin position="254"/>
        <end position="356"/>
    </location>
</feature>
<name>A0ABW8F6Z9_9ACTN</name>